<protein>
    <recommendedName>
        <fullName evidence="4">Secreted protein</fullName>
    </recommendedName>
</protein>
<evidence type="ECO:0000313" key="3">
    <source>
        <dbReference type="Proteomes" id="UP000019226"/>
    </source>
</evidence>
<feature type="transmembrane region" description="Helical" evidence="1">
    <location>
        <begin position="60"/>
        <end position="86"/>
    </location>
</feature>
<keyword evidence="1" id="KW-0812">Transmembrane</keyword>
<organism evidence="2 3">
    <name type="scientific">Corynebacterium casei LMG S-19264</name>
    <dbReference type="NCBI Taxonomy" id="1285583"/>
    <lineage>
        <taxon>Bacteria</taxon>
        <taxon>Bacillati</taxon>
        <taxon>Actinomycetota</taxon>
        <taxon>Actinomycetes</taxon>
        <taxon>Mycobacteriales</taxon>
        <taxon>Corynebacteriaceae</taxon>
        <taxon>Corynebacterium</taxon>
    </lineage>
</organism>
<gene>
    <name evidence="2" type="ORF">CCASEI_00410</name>
</gene>
<proteinExistence type="predicted"/>
<dbReference type="EMBL" id="CP004350">
    <property type="protein sequence ID" value="AHI18667.1"/>
    <property type="molecule type" value="Genomic_DNA"/>
</dbReference>
<keyword evidence="1" id="KW-0472">Membrane</keyword>
<evidence type="ECO:0000256" key="1">
    <source>
        <dbReference type="SAM" id="Phobius"/>
    </source>
</evidence>
<sequence>MSRLLGLAGIAMLVVSGAFAILGYTSISYIFLAFATVDLMVAVAYQPDESNDKRTKQHKIVSCSAILIGTLVIYITGLWIGLIAILSGMRDLLYGEFSIFKKPPQKR</sequence>
<reference evidence="3" key="1">
    <citation type="submission" date="2013-02" db="EMBL/GenBank/DDBJ databases">
        <title>The complete genome sequence of Corynebacterium casei LMG S-19264 (=DSM 44701).</title>
        <authorList>
            <person name="Ruckert C."/>
            <person name="Albersmeier A."/>
            <person name="Kalinowski J."/>
        </authorList>
    </citation>
    <scope>NUCLEOTIDE SEQUENCE [LARGE SCALE GENOMIC DNA]</scope>
    <source>
        <strain evidence="3">LMG S-19264</strain>
    </source>
</reference>
<keyword evidence="3" id="KW-1185">Reference proteome</keyword>
<keyword evidence="1" id="KW-1133">Transmembrane helix</keyword>
<evidence type="ECO:0000313" key="2">
    <source>
        <dbReference type="EMBL" id="AHI18667.1"/>
    </source>
</evidence>
<evidence type="ECO:0008006" key="4">
    <source>
        <dbReference type="Google" id="ProtNLM"/>
    </source>
</evidence>
<accession>A0ABM5PLG3</accession>
<name>A0ABM5PLG3_9CORY</name>
<dbReference type="Proteomes" id="UP000019226">
    <property type="component" value="Chromosome"/>
</dbReference>